<dbReference type="OrthoDB" id="5241786at2"/>
<feature type="region of interest" description="Disordered" evidence="4">
    <location>
        <begin position="207"/>
        <end position="229"/>
    </location>
</feature>
<dbReference type="InterPro" id="IPR036116">
    <property type="entry name" value="FN3_sf"/>
</dbReference>
<dbReference type="Gene3D" id="3.20.20.80">
    <property type="entry name" value="Glycosidases"/>
    <property type="match status" value="1"/>
</dbReference>
<feature type="domain" description="Fibronectin type-III" evidence="6">
    <location>
        <begin position="488"/>
        <end position="574"/>
    </location>
</feature>
<evidence type="ECO:0000256" key="3">
    <source>
        <dbReference type="ARBA" id="ARBA00023326"/>
    </source>
</evidence>
<evidence type="ECO:0000256" key="2">
    <source>
        <dbReference type="ARBA" id="ARBA00023295"/>
    </source>
</evidence>
<keyword evidence="1" id="KW-0677">Repeat</keyword>
<keyword evidence="5" id="KW-0732">Signal</keyword>
<proteinExistence type="predicted"/>
<dbReference type="InterPro" id="IPR050991">
    <property type="entry name" value="ECM_Regulatory_Proteins"/>
</dbReference>
<organism evidence="7 8">
    <name type="scientific">Nostocoides australiense Ben110</name>
    <dbReference type="NCBI Taxonomy" id="1193182"/>
    <lineage>
        <taxon>Bacteria</taxon>
        <taxon>Bacillati</taxon>
        <taxon>Actinomycetota</taxon>
        <taxon>Actinomycetes</taxon>
        <taxon>Micrococcales</taxon>
        <taxon>Intrasporangiaceae</taxon>
        <taxon>Nostocoides</taxon>
    </lineage>
</organism>
<dbReference type="Proteomes" id="UP000035763">
    <property type="component" value="Unassembled WGS sequence"/>
</dbReference>
<dbReference type="InterPro" id="IPR013783">
    <property type="entry name" value="Ig-like_fold"/>
</dbReference>
<keyword evidence="2" id="KW-0378">Hydrolase</keyword>
<evidence type="ECO:0000259" key="6">
    <source>
        <dbReference type="PROSITE" id="PS50853"/>
    </source>
</evidence>
<dbReference type="Pfam" id="PF00041">
    <property type="entry name" value="fn3"/>
    <property type="match status" value="5"/>
</dbReference>
<dbReference type="EMBL" id="CAJA01000065">
    <property type="protein sequence ID" value="CCH72331.1"/>
    <property type="molecule type" value="Genomic_DNA"/>
</dbReference>
<feature type="domain" description="Fibronectin type-III" evidence="6">
    <location>
        <begin position="126"/>
        <end position="208"/>
    </location>
</feature>
<sequence>MRRHPRARWLLPLVLVLASLLAAGQSLAARDTRPPTAPSGLTAVSTTTGVTLTWKASTDNVGVKFYVVTVATQTKRPTAPKAAFANLRPNTSYTARVQAVDAAGNRSTAVRLAFRTKARDTTPPSAPGAITTAPEITGATISWGAASDNIGVTAYVLTVDGRSQTLTARTATVTGLRPNTSYLASVLAKDAAGNTSPAVSATFRTLPEPDVTPPSVPGSPTVTPGSTQATLNWTPSTDNVGVSGYVVAVAGLAEQTVTATTATLDGLTPDTTYTATIVATDAAGNRSAAAEATFTTLPPPDTTAPSEPTALAVTGQSTTTGVVTWTAATDDVAVTGYLVTAAGRTQEVSGTSATVTDLPVGTTTAVAVVAVDAAGNRSTAGRINVRTLLEPDTQAPSSPEVSVVPGSTRAAVTVAEARDDVGVVRYVVTVAGQSLSITEPGTLTVTGLLPARDHQLRVTARDASGNVSPVTIVAFPTLPAGATPDGTPPTPPTNLSVRAGSSTLQLTWSPASDNVDVDRYVVTVGDIIREESGHTLTLDGLAPQTPYDVEVVAVDTSGNASAPVTGQAVTRPGPSNAQGLRGTIAWFGKNTSRATMDEALASPLVDGLSVYLRWSDITTDGVTFNWSLFETARQAASAAGKPWNGMIIYGVVGNGMPAYVTDGLPAGQLITIDGEIFPTFWSPQAQAAARDLVTAAAQRFGSDPNLVQWRVTGLWSVNAEPRILGGAPGRRTWVDTYRIEHPGATFEDVQAAYNDYEKHIWAEAAAAWPTRITLAQAGGLALADNVNTLPNTDPAKHPQRLATWGEIRARLGARMVGQFNGVDAGSGAGGFGEWLPIAFGPNGFYPGRVGAQSIGGVSQDTRLTADDFREMVRLLTVRGYSYGELYGSDVIYALRGRNAEALHMRATLEMYHDGWTP</sequence>
<dbReference type="GO" id="GO:0000272">
    <property type="term" value="P:polysaccharide catabolic process"/>
    <property type="evidence" value="ECO:0007669"/>
    <property type="project" value="UniProtKB-KW"/>
</dbReference>
<evidence type="ECO:0000256" key="5">
    <source>
        <dbReference type="SAM" id="SignalP"/>
    </source>
</evidence>
<feature type="chain" id="PRO_5004877626" description="Fibronectin type-III domain-containing protein" evidence="5">
    <location>
        <begin position="29"/>
        <end position="917"/>
    </location>
</feature>
<dbReference type="AlphaFoldDB" id="W6JUT0"/>
<keyword evidence="3" id="KW-0119">Carbohydrate metabolism</keyword>
<keyword evidence="8" id="KW-1185">Reference proteome</keyword>
<dbReference type="PANTHER" id="PTHR46708">
    <property type="entry name" value="TENASCIN"/>
    <property type="match status" value="1"/>
</dbReference>
<evidence type="ECO:0000256" key="4">
    <source>
        <dbReference type="SAM" id="MobiDB-lite"/>
    </source>
</evidence>
<name>W6JUT0_9MICO</name>
<dbReference type="InterPro" id="IPR003961">
    <property type="entry name" value="FN3_dom"/>
</dbReference>
<protein>
    <recommendedName>
        <fullName evidence="6">Fibronectin type-III domain-containing protein</fullName>
    </recommendedName>
</protein>
<feature type="compositionally biased region" description="Low complexity" evidence="4">
    <location>
        <begin position="218"/>
        <end position="227"/>
    </location>
</feature>
<dbReference type="PANTHER" id="PTHR46708:SF2">
    <property type="entry name" value="FIBRONECTIN TYPE-III DOMAIN-CONTAINING PROTEIN"/>
    <property type="match status" value="1"/>
</dbReference>
<gene>
    <name evidence="7" type="ORF">BN11_1570003</name>
</gene>
<feature type="domain" description="Fibronectin type-III" evidence="6">
    <location>
        <begin position="34"/>
        <end position="125"/>
    </location>
</feature>
<dbReference type="SUPFAM" id="SSF49265">
    <property type="entry name" value="Fibronectin type III"/>
    <property type="match status" value="4"/>
</dbReference>
<dbReference type="STRING" id="1193182.BN11_1570003"/>
<reference evidence="7 8" key="1">
    <citation type="journal article" date="2013" name="ISME J.">
        <title>A metabolic model for members of the genus Tetrasphaera involved in enhanced biological phosphorus removal.</title>
        <authorList>
            <person name="Kristiansen R."/>
            <person name="Nguyen H.T.T."/>
            <person name="Saunders A.M."/>
            <person name="Nielsen J.L."/>
            <person name="Wimmer R."/>
            <person name="Le V.Q."/>
            <person name="McIlroy S.J."/>
            <person name="Petrovski S."/>
            <person name="Seviour R.J."/>
            <person name="Calteau A."/>
            <person name="Nielsen K.L."/>
            <person name="Nielsen P.H."/>
        </authorList>
    </citation>
    <scope>NUCLEOTIDE SEQUENCE [LARGE SCALE GENOMIC DNA]</scope>
    <source>
        <strain evidence="7 8">Ben110</strain>
    </source>
</reference>
<dbReference type="GO" id="GO:0016798">
    <property type="term" value="F:hydrolase activity, acting on glycosyl bonds"/>
    <property type="evidence" value="ECO:0007669"/>
    <property type="project" value="UniProtKB-KW"/>
</dbReference>
<evidence type="ECO:0000313" key="7">
    <source>
        <dbReference type="EMBL" id="CCH72331.1"/>
    </source>
</evidence>
<evidence type="ECO:0000256" key="1">
    <source>
        <dbReference type="ARBA" id="ARBA00022737"/>
    </source>
</evidence>
<dbReference type="SMART" id="SM00060">
    <property type="entry name" value="FN3"/>
    <property type="match status" value="6"/>
</dbReference>
<evidence type="ECO:0000313" key="8">
    <source>
        <dbReference type="Proteomes" id="UP000035763"/>
    </source>
</evidence>
<accession>W6JUT0</accession>
<comment type="caution">
    <text evidence="7">The sequence shown here is derived from an EMBL/GenBank/DDBJ whole genome shotgun (WGS) entry which is preliminary data.</text>
</comment>
<keyword evidence="2" id="KW-0326">Glycosidase</keyword>
<feature type="domain" description="Fibronectin type-III" evidence="6">
    <location>
        <begin position="213"/>
        <end position="300"/>
    </location>
</feature>
<feature type="domain" description="Fibronectin type-III" evidence="6">
    <location>
        <begin position="304"/>
        <end position="391"/>
    </location>
</feature>
<dbReference type="RefSeq" id="WP_048697600.1">
    <property type="nucleotide sequence ID" value="NZ_HG764815.1"/>
</dbReference>
<feature type="signal peptide" evidence="5">
    <location>
        <begin position="1"/>
        <end position="28"/>
    </location>
</feature>
<dbReference type="PROSITE" id="PS50853">
    <property type="entry name" value="FN3"/>
    <property type="match status" value="5"/>
</dbReference>
<keyword evidence="3" id="KW-0624">Polysaccharide degradation</keyword>
<dbReference type="Gene3D" id="2.60.40.10">
    <property type="entry name" value="Immunoglobulins"/>
    <property type="match status" value="6"/>
</dbReference>
<dbReference type="CDD" id="cd00063">
    <property type="entry name" value="FN3"/>
    <property type="match status" value="4"/>
</dbReference>